<evidence type="ECO:0000256" key="7">
    <source>
        <dbReference type="RuleBase" id="RU003934"/>
    </source>
</evidence>
<sequence>MNARDILIKPIVTEKSTALMAEGKYTFKVPLNANKYQIRDAVEEIFNVKVAAVSTMRVEGKKKRMGRFEGKRSDWKKAIVTLKEGETIELFEGV</sequence>
<dbReference type="EMBL" id="JACHHI010000004">
    <property type="protein sequence ID" value="MBB6477899.1"/>
    <property type="molecule type" value="Genomic_DNA"/>
</dbReference>
<evidence type="ECO:0000256" key="2">
    <source>
        <dbReference type="ARBA" id="ARBA00022730"/>
    </source>
</evidence>
<dbReference type="SUPFAM" id="SSF54189">
    <property type="entry name" value="Ribosomal proteins S24e, L23 and L15e"/>
    <property type="match status" value="1"/>
</dbReference>
<keyword evidence="3 6" id="KW-0694">RNA-binding</keyword>
<dbReference type="InterPro" id="IPR012677">
    <property type="entry name" value="Nucleotide-bd_a/b_plait_sf"/>
</dbReference>
<comment type="caution">
    <text evidence="8">The sequence shown here is derived from an EMBL/GenBank/DDBJ whole genome shotgun (WGS) entry which is preliminary data.</text>
</comment>
<dbReference type="Gene3D" id="3.30.70.330">
    <property type="match status" value="1"/>
</dbReference>
<keyword evidence="5 6" id="KW-0687">Ribonucleoprotein</keyword>
<dbReference type="Proteomes" id="UP000591941">
    <property type="component" value="Unassembled WGS sequence"/>
</dbReference>
<dbReference type="FunFam" id="3.30.70.330:FF:000001">
    <property type="entry name" value="50S ribosomal protein L23"/>
    <property type="match status" value="1"/>
</dbReference>
<dbReference type="NCBIfam" id="NF004366">
    <property type="entry name" value="PRK05738.3-2"/>
    <property type="match status" value="1"/>
</dbReference>
<dbReference type="RefSeq" id="WP_034440242.1">
    <property type="nucleotide sequence ID" value="NZ_CABWNB010000001.1"/>
</dbReference>
<dbReference type="InterPro" id="IPR012678">
    <property type="entry name" value="Ribosomal_uL23/eL15/eS24_sf"/>
</dbReference>
<evidence type="ECO:0000313" key="9">
    <source>
        <dbReference type="Proteomes" id="UP000591941"/>
    </source>
</evidence>
<dbReference type="PANTHER" id="PTHR11620">
    <property type="entry name" value="60S RIBOSOMAL PROTEIN L23A"/>
    <property type="match status" value="1"/>
</dbReference>
<dbReference type="GO" id="GO:0019843">
    <property type="term" value="F:rRNA binding"/>
    <property type="evidence" value="ECO:0007669"/>
    <property type="project" value="UniProtKB-UniRule"/>
</dbReference>
<dbReference type="AlphaFoldDB" id="A0A841R4C9"/>
<dbReference type="NCBIfam" id="NF004359">
    <property type="entry name" value="PRK05738.1-3"/>
    <property type="match status" value="1"/>
</dbReference>
<dbReference type="OrthoDB" id="9793353at2"/>
<dbReference type="HAMAP" id="MF_01369_B">
    <property type="entry name" value="Ribosomal_uL23_B"/>
    <property type="match status" value="1"/>
</dbReference>
<evidence type="ECO:0000256" key="5">
    <source>
        <dbReference type="ARBA" id="ARBA00023274"/>
    </source>
</evidence>
<reference evidence="8 9" key="1">
    <citation type="submission" date="2020-08" db="EMBL/GenBank/DDBJ databases">
        <title>Genomic Encyclopedia of Type Strains, Phase IV (KMG-IV): sequencing the most valuable type-strain genomes for metagenomic binning, comparative biology and taxonomic classification.</title>
        <authorList>
            <person name="Goeker M."/>
        </authorList>
    </citation>
    <scope>NUCLEOTIDE SEQUENCE [LARGE SCALE GENOMIC DNA]</scope>
    <source>
        <strain evidence="8 9">DSM 21255</strain>
    </source>
</reference>
<proteinExistence type="inferred from homology"/>
<dbReference type="GO" id="GO:1990904">
    <property type="term" value="C:ribonucleoprotein complex"/>
    <property type="evidence" value="ECO:0007669"/>
    <property type="project" value="UniProtKB-KW"/>
</dbReference>
<accession>A0A841R4C9</accession>
<dbReference type="GO" id="GO:0005840">
    <property type="term" value="C:ribosome"/>
    <property type="evidence" value="ECO:0007669"/>
    <property type="project" value="UniProtKB-KW"/>
</dbReference>
<dbReference type="Pfam" id="PF00276">
    <property type="entry name" value="Ribosomal_L23"/>
    <property type="match status" value="1"/>
</dbReference>
<evidence type="ECO:0000256" key="4">
    <source>
        <dbReference type="ARBA" id="ARBA00022980"/>
    </source>
</evidence>
<keyword evidence="4 6" id="KW-0689">Ribosomal protein</keyword>
<dbReference type="GeneID" id="93486213"/>
<comment type="subunit">
    <text evidence="6">Part of the 50S ribosomal subunit. Contacts protein L29, and trigger factor when it is bound to the ribosome.</text>
</comment>
<organism evidence="8 9">
    <name type="scientific">Negativicoccus succinicivorans</name>
    <dbReference type="NCBI Taxonomy" id="620903"/>
    <lineage>
        <taxon>Bacteria</taxon>
        <taxon>Bacillati</taxon>
        <taxon>Bacillota</taxon>
        <taxon>Negativicutes</taxon>
        <taxon>Veillonellales</taxon>
        <taxon>Veillonellaceae</taxon>
        <taxon>Negativicoccus</taxon>
    </lineage>
</organism>
<evidence type="ECO:0000256" key="3">
    <source>
        <dbReference type="ARBA" id="ARBA00022884"/>
    </source>
</evidence>
<dbReference type="GO" id="GO:0003735">
    <property type="term" value="F:structural constituent of ribosome"/>
    <property type="evidence" value="ECO:0007669"/>
    <property type="project" value="InterPro"/>
</dbReference>
<evidence type="ECO:0000313" key="8">
    <source>
        <dbReference type="EMBL" id="MBB6477899.1"/>
    </source>
</evidence>
<comment type="similarity">
    <text evidence="1 6 7">Belongs to the universal ribosomal protein uL23 family.</text>
</comment>
<protein>
    <recommendedName>
        <fullName evidence="6">Large ribosomal subunit protein uL23</fullName>
    </recommendedName>
</protein>
<dbReference type="InterPro" id="IPR001014">
    <property type="entry name" value="Ribosomal_uL23_CS"/>
</dbReference>
<evidence type="ECO:0000256" key="1">
    <source>
        <dbReference type="ARBA" id="ARBA00006700"/>
    </source>
</evidence>
<dbReference type="GO" id="GO:0006412">
    <property type="term" value="P:translation"/>
    <property type="evidence" value="ECO:0007669"/>
    <property type="project" value="UniProtKB-UniRule"/>
</dbReference>
<keyword evidence="9" id="KW-1185">Reference proteome</keyword>
<dbReference type="NCBIfam" id="NF004363">
    <property type="entry name" value="PRK05738.2-4"/>
    <property type="match status" value="1"/>
</dbReference>
<comment type="function">
    <text evidence="6">One of the early assembly proteins it binds 23S rRNA. One of the proteins that surrounds the polypeptide exit tunnel on the outside of the ribosome. Forms the main docking site for trigger factor binding to the ribosome.</text>
</comment>
<dbReference type="InterPro" id="IPR013025">
    <property type="entry name" value="Ribosomal_uL23-like"/>
</dbReference>
<name>A0A841R4C9_9FIRM</name>
<evidence type="ECO:0000256" key="6">
    <source>
        <dbReference type="HAMAP-Rule" id="MF_01369"/>
    </source>
</evidence>
<gene>
    <name evidence="6" type="primary">rplW</name>
    <name evidence="8" type="ORF">HNR45_000952</name>
</gene>
<keyword evidence="2 6" id="KW-0699">rRNA-binding</keyword>
<dbReference type="PROSITE" id="PS00050">
    <property type="entry name" value="RIBOSOMAL_L23"/>
    <property type="match status" value="1"/>
</dbReference>